<keyword evidence="6" id="KW-1185">Reference proteome</keyword>
<evidence type="ECO:0000313" key="7">
    <source>
        <dbReference type="Proteomes" id="UP000320475"/>
    </source>
</evidence>
<evidence type="ECO:0000256" key="1">
    <source>
        <dbReference type="ARBA" id="ARBA00022574"/>
    </source>
</evidence>
<dbReference type="Pfam" id="PF00400">
    <property type="entry name" value="WD40"/>
    <property type="match status" value="1"/>
</dbReference>
<accession>A0A507CFP0</accession>
<sequence length="347" mass="37659">MTLDKPQIISHLSKPLSYTPHDTRWVPMSSRFIVVGQHARGTGCLAVHQLSHDGLTLSTQIEHPSAFKCATFAASATRSPATGHFNGLVTTWDLESGTAATTHRAHDQLVNCIDGCGGPGVAGPPELVTGSRDGSVKVWDVRQPVPVATMHGDRAPDVWTVAFGNAYTATDRCVAAGYANGDLVLFDLRSMGVRWTTNVGDGVCSVEFDRRDVRMNKMVVGALEGRVGVYDLRTLHPVHGFAGVAVKENDDATVWLIRHVPQDRDLFVSSGGAGALRLWRYAYPESRVRKEKGDEHSMGVAGTMEELQHAKVAEQPVNSFDWSPDKKGLCVFTAFDQTVRVGIVTKI</sequence>
<dbReference type="EMBL" id="QEAM01000086">
    <property type="protein sequence ID" value="TPX47060.1"/>
    <property type="molecule type" value="Genomic_DNA"/>
</dbReference>
<dbReference type="PANTHER" id="PTHR10971">
    <property type="entry name" value="MRNA EXPORT FACTOR AND BUB3"/>
    <property type="match status" value="1"/>
</dbReference>
<dbReference type="AlphaFoldDB" id="A0A507CFP0"/>
<dbReference type="Proteomes" id="UP000320475">
    <property type="component" value="Unassembled WGS sequence"/>
</dbReference>
<evidence type="ECO:0000256" key="3">
    <source>
        <dbReference type="PROSITE-ProRule" id="PRU00221"/>
    </source>
</evidence>
<dbReference type="Gene3D" id="2.130.10.10">
    <property type="entry name" value="YVTN repeat-like/Quinoprotein amine dehydrogenase"/>
    <property type="match status" value="1"/>
</dbReference>
<dbReference type="InterPro" id="IPR015943">
    <property type="entry name" value="WD40/YVTN_repeat-like_dom_sf"/>
</dbReference>
<reference evidence="6 7" key="1">
    <citation type="journal article" date="2019" name="Sci. Rep.">
        <title>Comparative genomics of chytrid fungi reveal insights into the obligate biotrophic and pathogenic lifestyle of Synchytrium endobioticum.</title>
        <authorList>
            <person name="van de Vossenberg B.T.L.H."/>
            <person name="Warris S."/>
            <person name="Nguyen H.D.T."/>
            <person name="van Gent-Pelzer M.P.E."/>
            <person name="Joly D.L."/>
            <person name="van de Geest H.C."/>
            <person name="Bonants P.J.M."/>
            <person name="Smith D.S."/>
            <person name="Levesque C.A."/>
            <person name="van der Lee T.A.J."/>
        </authorList>
    </citation>
    <scope>NUCLEOTIDE SEQUENCE [LARGE SCALE GENOMIC DNA]</scope>
    <source>
        <strain evidence="5 7">LEV6574</strain>
        <strain evidence="4 6">MB42</strain>
    </source>
</reference>
<organism evidence="4 6">
    <name type="scientific">Synchytrium endobioticum</name>
    <dbReference type="NCBI Taxonomy" id="286115"/>
    <lineage>
        <taxon>Eukaryota</taxon>
        <taxon>Fungi</taxon>
        <taxon>Fungi incertae sedis</taxon>
        <taxon>Chytridiomycota</taxon>
        <taxon>Chytridiomycota incertae sedis</taxon>
        <taxon>Chytridiomycetes</taxon>
        <taxon>Synchytriales</taxon>
        <taxon>Synchytriaceae</taxon>
        <taxon>Synchytrium</taxon>
    </lineage>
</organism>
<dbReference type="PROSITE" id="PS50082">
    <property type="entry name" value="WD_REPEATS_2"/>
    <property type="match status" value="1"/>
</dbReference>
<dbReference type="InterPro" id="IPR001680">
    <property type="entry name" value="WD40_rpt"/>
</dbReference>
<evidence type="ECO:0000313" key="6">
    <source>
        <dbReference type="Proteomes" id="UP000317494"/>
    </source>
</evidence>
<dbReference type="SUPFAM" id="SSF50978">
    <property type="entry name" value="WD40 repeat-like"/>
    <property type="match status" value="1"/>
</dbReference>
<dbReference type="SMART" id="SM00320">
    <property type="entry name" value="WD40"/>
    <property type="match status" value="4"/>
</dbReference>
<dbReference type="STRING" id="286115.A0A507CFP0"/>
<dbReference type="OrthoDB" id="427795at2759"/>
<comment type="caution">
    <text evidence="4">The sequence shown here is derived from an EMBL/GenBank/DDBJ whole genome shotgun (WGS) entry which is preliminary data.</text>
</comment>
<dbReference type="InterPro" id="IPR019775">
    <property type="entry name" value="WD40_repeat_CS"/>
</dbReference>
<proteinExistence type="predicted"/>
<evidence type="ECO:0000313" key="5">
    <source>
        <dbReference type="EMBL" id="TPX47060.1"/>
    </source>
</evidence>
<dbReference type="PROSITE" id="PS00678">
    <property type="entry name" value="WD_REPEATS_1"/>
    <property type="match status" value="1"/>
</dbReference>
<evidence type="ECO:0000256" key="2">
    <source>
        <dbReference type="ARBA" id="ARBA00022737"/>
    </source>
</evidence>
<keyword evidence="1 3" id="KW-0853">WD repeat</keyword>
<evidence type="ECO:0000313" key="4">
    <source>
        <dbReference type="EMBL" id="TPX39907.1"/>
    </source>
</evidence>
<gene>
    <name evidence="5" type="ORF">SeLEV6574_g02858</name>
    <name evidence="4" type="ORF">SeMB42_g06197</name>
</gene>
<dbReference type="Proteomes" id="UP000317494">
    <property type="component" value="Unassembled WGS sequence"/>
</dbReference>
<dbReference type="VEuPathDB" id="FungiDB:SeMB42_g06197"/>
<protein>
    <submittedName>
        <fullName evidence="4">Uncharacterized protein</fullName>
    </submittedName>
</protein>
<dbReference type="InterPro" id="IPR036322">
    <property type="entry name" value="WD40_repeat_dom_sf"/>
</dbReference>
<name>A0A507CFP0_9FUNG</name>
<keyword evidence="2" id="KW-0677">Repeat</keyword>
<feature type="repeat" description="WD" evidence="3">
    <location>
        <begin position="127"/>
        <end position="149"/>
    </location>
</feature>
<dbReference type="EMBL" id="QEAN01000333">
    <property type="protein sequence ID" value="TPX39907.1"/>
    <property type="molecule type" value="Genomic_DNA"/>
</dbReference>